<evidence type="ECO:0000313" key="3">
    <source>
        <dbReference type="Proteomes" id="UP000501705"/>
    </source>
</evidence>
<dbReference type="GO" id="GO:0008757">
    <property type="term" value="F:S-adenosylmethionine-dependent methyltransferase activity"/>
    <property type="evidence" value="ECO:0007669"/>
    <property type="project" value="InterPro"/>
</dbReference>
<organism evidence="2 3">
    <name type="scientific">Nocardia brasiliensis</name>
    <dbReference type="NCBI Taxonomy" id="37326"/>
    <lineage>
        <taxon>Bacteria</taxon>
        <taxon>Bacillati</taxon>
        <taxon>Actinomycetota</taxon>
        <taxon>Actinomycetes</taxon>
        <taxon>Mycobacteriales</taxon>
        <taxon>Nocardiaceae</taxon>
        <taxon>Nocardia</taxon>
    </lineage>
</organism>
<dbReference type="RefSeq" id="WP_167463523.1">
    <property type="nucleotide sequence ID" value="NZ_CP046171.1"/>
</dbReference>
<gene>
    <name evidence="2" type="ORF">F5X71_20575</name>
</gene>
<protein>
    <submittedName>
        <fullName evidence="2">Methyltransferase domain-containing protein</fullName>
    </submittedName>
</protein>
<dbReference type="InterPro" id="IPR029063">
    <property type="entry name" value="SAM-dependent_MTases_sf"/>
</dbReference>
<dbReference type="PANTHER" id="PTHR43861">
    <property type="entry name" value="TRANS-ACONITATE 2-METHYLTRANSFERASE-RELATED"/>
    <property type="match status" value="1"/>
</dbReference>
<name>A0A6G9XTW7_NOCBR</name>
<dbReference type="InterPro" id="IPR013216">
    <property type="entry name" value="Methyltransf_11"/>
</dbReference>
<dbReference type="PANTHER" id="PTHR43861:SF1">
    <property type="entry name" value="TRANS-ACONITATE 2-METHYLTRANSFERASE"/>
    <property type="match status" value="1"/>
</dbReference>
<dbReference type="Proteomes" id="UP000501705">
    <property type="component" value="Chromosome"/>
</dbReference>
<dbReference type="Gene3D" id="3.40.50.150">
    <property type="entry name" value="Vaccinia Virus protein VP39"/>
    <property type="match status" value="1"/>
</dbReference>
<dbReference type="SUPFAM" id="SSF53335">
    <property type="entry name" value="S-adenosyl-L-methionine-dependent methyltransferases"/>
    <property type="match status" value="1"/>
</dbReference>
<evidence type="ECO:0000259" key="1">
    <source>
        <dbReference type="Pfam" id="PF08241"/>
    </source>
</evidence>
<dbReference type="CDD" id="cd02440">
    <property type="entry name" value="AdoMet_MTases"/>
    <property type="match status" value="1"/>
</dbReference>
<sequence>MGDGDCVYNDYEGFAAAYAQDNEANAFNAGYERPAILALAGEVRGLRVLDAGCGGGAHAAALTERGAEVTGIDASAALLEVARRRLGPDVPLAQADLSRPLPFPDDSFDLVLSALVLHYLRDWAPTLEEFRRVLVPHGRVVLSTHHPFMDMRISGSDDYFGTYTYTDDWLRDGRTMRMRFWHRPLRAMLAAFRAAGFTVTEIAEPEPQEYVAATEPECYRQLTRQPQFLFFVLTAPADQA</sequence>
<dbReference type="EMBL" id="CP046171">
    <property type="protein sequence ID" value="QIS04402.1"/>
    <property type="molecule type" value="Genomic_DNA"/>
</dbReference>
<feature type="domain" description="Methyltransferase type 11" evidence="1">
    <location>
        <begin position="49"/>
        <end position="142"/>
    </location>
</feature>
<proteinExistence type="predicted"/>
<dbReference type="AlphaFoldDB" id="A0A6G9XTW7"/>
<accession>A0A6G9XTW7</accession>
<reference evidence="2 3" key="1">
    <citation type="journal article" date="2019" name="ACS Chem. Biol.">
        <title>Identification and Mobilization of a Cryptic Antibiotic Biosynthesis Gene Locus from a Human-Pathogenic Nocardia Isolate.</title>
        <authorList>
            <person name="Herisse M."/>
            <person name="Ishida K."/>
            <person name="Porter J.L."/>
            <person name="Howden B."/>
            <person name="Hertweck C."/>
            <person name="Stinear T.P."/>
            <person name="Pidot S.J."/>
        </authorList>
    </citation>
    <scope>NUCLEOTIDE SEQUENCE [LARGE SCALE GENOMIC DNA]</scope>
    <source>
        <strain evidence="2 3">AUSMDU00024985</strain>
    </source>
</reference>
<evidence type="ECO:0000313" key="2">
    <source>
        <dbReference type="EMBL" id="QIS04402.1"/>
    </source>
</evidence>
<keyword evidence="2" id="KW-0489">Methyltransferase</keyword>
<dbReference type="Pfam" id="PF08241">
    <property type="entry name" value="Methyltransf_11"/>
    <property type="match status" value="1"/>
</dbReference>
<dbReference type="GO" id="GO:0032259">
    <property type="term" value="P:methylation"/>
    <property type="evidence" value="ECO:0007669"/>
    <property type="project" value="UniProtKB-KW"/>
</dbReference>
<keyword evidence="2" id="KW-0808">Transferase</keyword>